<organism evidence="3 4">
    <name type="scientific">Dorea ammoniilytica</name>
    <dbReference type="NCBI Taxonomy" id="2981788"/>
    <lineage>
        <taxon>Bacteria</taxon>
        <taxon>Bacillati</taxon>
        <taxon>Bacillota</taxon>
        <taxon>Clostridia</taxon>
        <taxon>Lachnospirales</taxon>
        <taxon>Lachnospiraceae</taxon>
        <taxon>Dorea</taxon>
    </lineage>
</organism>
<name>A0ABT2S442_9FIRM</name>
<feature type="compositionally biased region" description="Basic and acidic residues" evidence="1">
    <location>
        <begin position="33"/>
        <end position="47"/>
    </location>
</feature>
<dbReference type="EMBL" id="JAOQJV010000003">
    <property type="protein sequence ID" value="MCU6699363.1"/>
    <property type="molecule type" value="Genomic_DNA"/>
</dbReference>
<accession>A0ABT2S442</accession>
<protein>
    <submittedName>
        <fullName evidence="3">Uncharacterized protein</fullName>
    </submittedName>
</protein>
<gene>
    <name evidence="3" type="ORF">OCV65_03800</name>
</gene>
<feature type="region of interest" description="Disordered" evidence="1">
    <location>
        <begin position="33"/>
        <end position="55"/>
    </location>
</feature>
<keyword evidence="2" id="KW-0472">Membrane</keyword>
<dbReference type="RefSeq" id="WP_262581009.1">
    <property type="nucleotide sequence ID" value="NZ_JAOQJV010000003.1"/>
</dbReference>
<proteinExistence type="predicted"/>
<evidence type="ECO:0000313" key="4">
    <source>
        <dbReference type="Proteomes" id="UP001207605"/>
    </source>
</evidence>
<evidence type="ECO:0000313" key="3">
    <source>
        <dbReference type="EMBL" id="MCU6699363.1"/>
    </source>
</evidence>
<feature type="transmembrane region" description="Helical" evidence="2">
    <location>
        <begin position="6"/>
        <end position="25"/>
    </location>
</feature>
<sequence length="55" mass="6418">MTEFINVLLIGYTILQAVMYIALAIREDREAKEAKEKRKDVKNDSAHKHIQFQSI</sequence>
<comment type="caution">
    <text evidence="3">The sequence shown here is derived from an EMBL/GenBank/DDBJ whole genome shotgun (WGS) entry which is preliminary data.</text>
</comment>
<evidence type="ECO:0000256" key="2">
    <source>
        <dbReference type="SAM" id="Phobius"/>
    </source>
</evidence>
<evidence type="ECO:0000256" key="1">
    <source>
        <dbReference type="SAM" id="MobiDB-lite"/>
    </source>
</evidence>
<reference evidence="3 4" key="1">
    <citation type="journal article" date="2021" name="ISME Commun">
        <title>Automated analysis of genomic sequences facilitates high-throughput and comprehensive description of bacteria.</title>
        <authorList>
            <person name="Hitch T.C.A."/>
        </authorList>
    </citation>
    <scope>NUCLEOTIDE SEQUENCE [LARGE SCALE GENOMIC DNA]</scope>
    <source>
        <strain evidence="3 4">Sanger_02</strain>
    </source>
</reference>
<keyword evidence="4" id="KW-1185">Reference proteome</keyword>
<dbReference type="Proteomes" id="UP001207605">
    <property type="component" value="Unassembled WGS sequence"/>
</dbReference>
<keyword evidence="2" id="KW-1133">Transmembrane helix</keyword>
<keyword evidence="2" id="KW-0812">Transmembrane</keyword>